<feature type="transmembrane region" description="Helical" evidence="2">
    <location>
        <begin position="362"/>
        <end position="382"/>
    </location>
</feature>
<keyword evidence="2" id="KW-0812">Transmembrane</keyword>
<evidence type="ECO:0000313" key="6">
    <source>
        <dbReference type="Proteomes" id="UP000198281"/>
    </source>
</evidence>
<dbReference type="RefSeq" id="WP_089218864.1">
    <property type="nucleotide sequence ID" value="NZ_FZOS01000005.1"/>
</dbReference>
<dbReference type="InterPro" id="IPR036457">
    <property type="entry name" value="PPM-type-like_dom_sf"/>
</dbReference>
<dbReference type="InterPro" id="IPR052016">
    <property type="entry name" value="Bact_Sigma-Reg"/>
</dbReference>
<dbReference type="EMBL" id="FZOS01000005">
    <property type="protein sequence ID" value="SNS38207.1"/>
    <property type="molecule type" value="Genomic_DNA"/>
</dbReference>
<feature type="transmembrane region" description="Helical" evidence="2">
    <location>
        <begin position="421"/>
        <end position="438"/>
    </location>
</feature>
<dbReference type="PANTHER" id="PTHR43156">
    <property type="entry name" value="STAGE II SPORULATION PROTEIN E-RELATED"/>
    <property type="match status" value="1"/>
</dbReference>
<keyword evidence="2" id="KW-0472">Membrane</keyword>
<protein>
    <submittedName>
        <fullName evidence="5">Serine phosphatase RsbU, regulator of sigma subunit</fullName>
    </submittedName>
</protein>
<organism evidence="5 6">
    <name type="scientific">Edaphosphingomonas laterariae</name>
    <dbReference type="NCBI Taxonomy" id="861865"/>
    <lineage>
        <taxon>Bacteria</taxon>
        <taxon>Pseudomonadati</taxon>
        <taxon>Pseudomonadota</taxon>
        <taxon>Alphaproteobacteria</taxon>
        <taxon>Sphingomonadales</taxon>
        <taxon>Rhizorhabdaceae</taxon>
        <taxon>Edaphosphingomonas</taxon>
    </lineage>
</organism>
<proteinExistence type="predicted"/>
<dbReference type="Gene3D" id="3.60.40.10">
    <property type="entry name" value="PPM-type phosphatase domain"/>
    <property type="match status" value="1"/>
</dbReference>
<feature type="domain" description="CHASE2" evidence="4">
    <location>
        <begin position="44"/>
        <end position="381"/>
    </location>
</feature>
<gene>
    <name evidence="5" type="ORF">SAMN06295912_105148</name>
</gene>
<keyword evidence="1" id="KW-0378">Hydrolase</keyword>
<sequence length="708" mass="73823">MTGSKSRSDPVSAEARSPLGRARAIGLAAALAMLALIQLAGPGISERLFDSYQRWAPARPAKALAHVVLIDPESLASIGPWPWPRYTIARLTERLAQGGAAAIGFDVTFPEPDRYNPDQLAALYPELAGPARDSLMALPSMDAVFAEVIGRNPVVLARAGLVAGSTDYEVAAATDAALLPVEAQFTAPLPPGVGSFDRALSNIVDLDDVAAGHGLINGTPDGDGTVRRVLMVANVGGVPTPGFALELARVGQGIATIRPVIADGGLSGVGLGDTYVPVAPDGRMRLHFGPMPEKSVTPAHLVLKRGLAPGRFRGKFVLVGLAAAGTADVVTTPIEDETYGVYVQARTVNAILSGDALIRPRLATWGESALGLALALVSLWLLPRLRLPWAAILPVGLALALLAGSWIAFRGHGLLFDPIRPIAIAGAAGVGLLAALFVEAVMARQRLAAALDVERLNAAKAAGELDAARDIQLGMLPPVDRMTRLHPAIDLDGLLEPARTVGGDFFDAMRIDDRRICFLVGDVTGKGVPAALFMALSKALARSALRRGPADLGAAMTGLNDEISRDNGQDMFVTMLVGIIDATTGEVLLCNAGHENPILVHADGRAREVPLEGGPPLCAVDAYPYMAEPIRLAPGDGLVIVTDGISEAQSPDGDFFGHPRINAALASWTADRPAGDAGTALLRAVRRFEAGGEPSDDLTVLALRFRGG</sequence>
<dbReference type="Proteomes" id="UP000198281">
    <property type="component" value="Unassembled WGS sequence"/>
</dbReference>
<reference evidence="6" key="1">
    <citation type="submission" date="2017-06" db="EMBL/GenBank/DDBJ databases">
        <authorList>
            <person name="Varghese N."/>
            <person name="Submissions S."/>
        </authorList>
    </citation>
    <scope>NUCLEOTIDE SEQUENCE [LARGE SCALE GENOMIC DNA]</scope>
    <source>
        <strain evidence="6">LNB2</strain>
    </source>
</reference>
<dbReference type="InterPro" id="IPR001932">
    <property type="entry name" value="PPM-type_phosphatase-like_dom"/>
</dbReference>
<evidence type="ECO:0000259" key="4">
    <source>
        <dbReference type="SMART" id="SM01080"/>
    </source>
</evidence>
<dbReference type="SMART" id="SM00331">
    <property type="entry name" value="PP2C_SIG"/>
    <property type="match status" value="1"/>
</dbReference>
<evidence type="ECO:0000313" key="5">
    <source>
        <dbReference type="EMBL" id="SNS38207.1"/>
    </source>
</evidence>
<dbReference type="InterPro" id="IPR007890">
    <property type="entry name" value="CHASE2"/>
</dbReference>
<dbReference type="OrthoDB" id="9789782at2"/>
<evidence type="ECO:0000256" key="1">
    <source>
        <dbReference type="ARBA" id="ARBA00022801"/>
    </source>
</evidence>
<dbReference type="SMART" id="SM01080">
    <property type="entry name" value="CHASE2"/>
    <property type="match status" value="1"/>
</dbReference>
<dbReference type="SUPFAM" id="SSF81606">
    <property type="entry name" value="PP2C-like"/>
    <property type="match status" value="1"/>
</dbReference>
<dbReference type="GO" id="GO:0016791">
    <property type="term" value="F:phosphatase activity"/>
    <property type="evidence" value="ECO:0007669"/>
    <property type="project" value="TreeGrafter"/>
</dbReference>
<dbReference type="Pfam" id="PF07228">
    <property type="entry name" value="SpoIIE"/>
    <property type="match status" value="1"/>
</dbReference>
<name>A0A239E0S5_9SPHN</name>
<dbReference type="Pfam" id="PF05226">
    <property type="entry name" value="CHASE2"/>
    <property type="match status" value="1"/>
</dbReference>
<evidence type="ECO:0000256" key="2">
    <source>
        <dbReference type="SAM" id="Phobius"/>
    </source>
</evidence>
<dbReference type="AlphaFoldDB" id="A0A239E0S5"/>
<keyword evidence="6" id="KW-1185">Reference proteome</keyword>
<accession>A0A239E0S5</accession>
<feature type="domain" description="PPM-type phosphatase" evidence="3">
    <location>
        <begin position="486"/>
        <end position="705"/>
    </location>
</feature>
<feature type="transmembrane region" description="Helical" evidence="2">
    <location>
        <begin position="389"/>
        <end position="409"/>
    </location>
</feature>
<dbReference type="PANTHER" id="PTHR43156:SF2">
    <property type="entry name" value="STAGE II SPORULATION PROTEIN E"/>
    <property type="match status" value="1"/>
</dbReference>
<keyword evidence="2" id="KW-1133">Transmembrane helix</keyword>
<evidence type="ECO:0000259" key="3">
    <source>
        <dbReference type="SMART" id="SM00331"/>
    </source>
</evidence>